<gene>
    <name evidence="2" type="ORF">P167DRAFT_535948</name>
</gene>
<dbReference type="EMBL" id="ML119128">
    <property type="protein sequence ID" value="RPB12625.1"/>
    <property type="molecule type" value="Genomic_DNA"/>
</dbReference>
<dbReference type="Proteomes" id="UP000277580">
    <property type="component" value="Unassembled WGS sequence"/>
</dbReference>
<feature type="transmembrane region" description="Helical" evidence="1">
    <location>
        <begin position="205"/>
        <end position="227"/>
    </location>
</feature>
<feature type="transmembrane region" description="Helical" evidence="1">
    <location>
        <begin position="53"/>
        <end position="71"/>
    </location>
</feature>
<keyword evidence="1" id="KW-0812">Transmembrane</keyword>
<evidence type="ECO:0000313" key="3">
    <source>
        <dbReference type="Proteomes" id="UP000277580"/>
    </source>
</evidence>
<keyword evidence="1" id="KW-1133">Transmembrane helix</keyword>
<feature type="transmembrane region" description="Helical" evidence="1">
    <location>
        <begin position="233"/>
        <end position="253"/>
    </location>
</feature>
<keyword evidence="3" id="KW-1185">Reference proteome</keyword>
<organism evidence="2 3">
    <name type="scientific">Morchella conica CCBAS932</name>
    <dbReference type="NCBI Taxonomy" id="1392247"/>
    <lineage>
        <taxon>Eukaryota</taxon>
        <taxon>Fungi</taxon>
        <taxon>Dikarya</taxon>
        <taxon>Ascomycota</taxon>
        <taxon>Pezizomycotina</taxon>
        <taxon>Pezizomycetes</taxon>
        <taxon>Pezizales</taxon>
        <taxon>Morchellaceae</taxon>
        <taxon>Morchella</taxon>
    </lineage>
</organism>
<keyword evidence="1" id="KW-0472">Membrane</keyword>
<feature type="transmembrane region" description="Helical" evidence="1">
    <location>
        <begin position="331"/>
        <end position="350"/>
    </location>
</feature>
<evidence type="ECO:0000313" key="2">
    <source>
        <dbReference type="EMBL" id="RPB12625.1"/>
    </source>
</evidence>
<sequence length="424" mass="46550">MRISQWLSSSSSTTIYTAFPPSTPTLPLTRPTSTSTASPLNAFHEQFARPGDIISVLLLLGSVVMLGRDVIHQALAQLSGGFITPVAFSFGWITYAISALLAAIGANKLMPLPDATGFVVNSRSRYGRENRSWILGRIIRDYVFWCDPRIAVEEDRFLKAEAERRSKLPAGEEQKWNKYPPRIGLSISVYEASRTKTAGVPDKDWVYYTGILCALVQLGIAAVPWGLWGDWSIVLMTGCGTVLAFASGALPHWKAEKWSCRKKSGKTVSLTAGNGTKHVCVVLGNGVGLDLEDLAGGRGVDRPETRALTALLAVLWIVLLIAVSGLKQNPWFLLLIGVLGMAQNVIVCAAPRTPGAFGVHLEFKEAIARDKVMKALMDLENKYPYVGRSLVDTYFPGSNLRPDEEKFWKEAKVRAEEALKRRED</sequence>
<feature type="transmembrane region" description="Helical" evidence="1">
    <location>
        <begin position="83"/>
        <end position="104"/>
    </location>
</feature>
<accession>A0A3N4L3N6</accession>
<name>A0A3N4L3N6_9PEZI</name>
<evidence type="ECO:0000256" key="1">
    <source>
        <dbReference type="SAM" id="Phobius"/>
    </source>
</evidence>
<feature type="transmembrane region" description="Helical" evidence="1">
    <location>
        <begin position="307"/>
        <end position="325"/>
    </location>
</feature>
<protein>
    <submittedName>
        <fullName evidence="2">Uncharacterized protein</fullName>
    </submittedName>
</protein>
<proteinExistence type="predicted"/>
<dbReference type="STRING" id="1392247.A0A3N4L3N6"/>
<dbReference type="AlphaFoldDB" id="A0A3N4L3N6"/>
<dbReference type="InParanoid" id="A0A3N4L3N6"/>
<dbReference type="OrthoDB" id="1937642at2759"/>
<reference evidence="2 3" key="1">
    <citation type="journal article" date="2018" name="Nat. Ecol. Evol.">
        <title>Pezizomycetes genomes reveal the molecular basis of ectomycorrhizal truffle lifestyle.</title>
        <authorList>
            <person name="Murat C."/>
            <person name="Payen T."/>
            <person name="Noel B."/>
            <person name="Kuo A."/>
            <person name="Morin E."/>
            <person name="Chen J."/>
            <person name="Kohler A."/>
            <person name="Krizsan K."/>
            <person name="Balestrini R."/>
            <person name="Da Silva C."/>
            <person name="Montanini B."/>
            <person name="Hainaut M."/>
            <person name="Levati E."/>
            <person name="Barry K.W."/>
            <person name="Belfiori B."/>
            <person name="Cichocki N."/>
            <person name="Clum A."/>
            <person name="Dockter R.B."/>
            <person name="Fauchery L."/>
            <person name="Guy J."/>
            <person name="Iotti M."/>
            <person name="Le Tacon F."/>
            <person name="Lindquist E.A."/>
            <person name="Lipzen A."/>
            <person name="Malagnac F."/>
            <person name="Mello A."/>
            <person name="Molinier V."/>
            <person name="Miyauchi S."/>
            <person name="Poulain J."/>
            <person name="Riccioni C."/>
            <person name="Rubini A."/>
            <person name="Sitrit Y."/>
            <person name="Splivallo R."/>
            <person name="Traeger S."/>
            <person name="Wang M."/>
            <person name="Zifcakova L."/>
            <person name="Wipf D."/>
            <person name="Zambonelli A."/>
            <person name="Paolocci F."/>
            <person name="Nowrousian M."/>
            <person name="Ottonello S."/>
            <person name="Baldrian P."/>
            <person name="Spatafora J.W."/>
            <person name="Henrissat B."/>
            <person name="Nagy L.G."/>
            <person name="Aury J.M."/>
            <person name="Wincker P."/>
            <person name="Grigoriev I.V."/>
            <person name="Bonfante P."/>
            <person name="Martin F.M."/>
        </authorList>
    </citation>
    <scope>NUCLEOTIDE SEQUENCE [LARGE SCALE GENOMIC DNA]</scope>
    <source>
        <strain evidence="2 3">CCBAS932</strain>
    </source>
</reference>